<gene>
    <name evidence="1" type="ORF">ROZALSC1DRAFT_4758</name>
</gene>
<dbReference type="AlphaFoldDB" id="A0A4P9YCA7"/>
<name>A0A4P9YCA7_ROZAC</name>
<feature type="non-terminal residue" evidence="1">
    <location>
        <position position="64"/>
    </location>
</feature>
<dbReference type="EMBL" id="ML006129">
    <property type="protein sequence ID" value="RKP16937.1"/>
    <property type="molecule type" value="Genomic_DNA"/>
</dbReference>
<organism evidence="1 2">
    <name type="scientific">Rozella allomycis (strain CSF55)</name>
    <dbReference type="NCBI Taxonomy" id="988480"/>
    <lineage>
        <taxon>Eukaryota</taxon>
        <taxon>Fungi</taxon>
        <taxon>Fungi incertae sedis</taxon>
        <taxon>Cryptomycota</taxon>
        <taxon>Cryptomycota incertae sedis</taxon>
        <taxon>Rozella</taxon>
    </lineage>
</organism>
<feature type="non-terminal residue" evidence="1">
    <location>
        <position position="1"/>
    </location>
</feature>
<sequence length="64" mass="7122">LQDADVKLSRSIVGSLRPLADCMRPFFSYSASLRGRCLRSPASIHLQAARHALRYLKGTQQHGI</sequence>
<accession>A0A4P9YCA7</accession>
<proteinExistence type="predicted"/>
<protein>
    <submittedName>
        <fullName evidence="1">Uncharacterized protein</fullName>
    </submittedName>
</protein>
<evidence type="ECO:0000313" key="1">
    <source>
        <dbReference type="EMBL" id="RKP16937.1"/>
    </source>
</evidence>
<reference evidence="2" key="1">
    <citation type="journal article" date="2018" name="Nat. Microbiol.">
        <title>Leveraging single-cell genomics to expand the fungal tree of life.</title>
        <authorList>
            <person name="Ahrendt S.R."/>
            <person name="Quandt C.A."/>
            <person name="Ciobanu D."/>
            <person name="Clum A."/>
            <person name="Salamov A."/>
            <person name="Andreopoulos B."/>
            <person name="Cheng J.F."/>
            <person name="Woyke T."/>
            <person name="Pelin A."/>
            <person name="Henrissat B."/>
            <person name="Reynolds N.K."/>
            <person name="Benny G.L."/>
            <person name="Smith M.E."/>
            <person name="James T.Y."/>
            <person name="Grigoriev I.V."/>
        </authorList>
    </citation>
    <scope>NUCLEOTIDE SEQUENCE [LARGE SCALE GENOMIC DNA]</scope>
    <source>
        <strain evidence="2">CSF55</strain>
    </source>
</reference>
<evidence type="ECO:0000313" key="2">
    <source>
        <dbReference type="Proteomes" id="UP000281549"/>
    </source>
</evidence>
<dbReference type="Proteomes" id="UP000281549">
    <property type="component" value="Unassembled WGS sequence"/>
</dbReference>